<reference evidence="1" key="1">
    <citation type="journal article" date="2021" name="Environ. Microbiol.">
        <title>Gene family expansions and transcriptome signatures uncover fungal adaptations to wood decay.</title>
        <authorList>
            <person name="Hage H."/>
            <person name="Miyauchi S."/>
            <person name="Viragh M."/>
            <person name="Drula E."/>
            <person name="Min B."/>
            <person name="Chaduli D."/>
            <person name="Navarro D."/>
            <person name="Favel A."/>
            <person name="Norest M."/>
            <person name="Lesage-Meessen L."/>
            <person name="Balint B."/>
            <person name="Merenyi Z."/>
            <person name="de Eugenio L."/>
            <person name="Morin E."/>
            <person name="Martinez A.T."/>
            <person name="Baldrian P."/>
            <person name="Stursova M."/>
            <person name="Martinez M.J."/>
            <person name="Novotny C."/>
            <person name="Magnuson J.K."/>
            <person name="Spatafora J.W."/>
            <person name="Maurice S."/>
            <person name="Pangilinan J."/>
            <person name="Andreopoulos W."/>
            <person name="LaButti K."/>
            <person name="Hundley H."/>
            <person name="Na H."/>
            <person name="Kuo A."/>
            <person name="Barry K."/>
            <person name="Lipzen A."/>
            <person name="Henrissat B."/>
            <person name="Riley R."/>
            <person name="Ahrendt S."/>
            <person name="Nagy L.G."/>
            <person name="Grigoriev I.V."/>
            <person name="Martin F."/>
            <person name="Rosso M.N."/>
        </authorList>
    </citation>
    <scope>NUCLEOTIDE SEQUENCE</scope>
    <source>
        <strain evidence="1">CBS 384.51</strain>
    </source>
</reference>
<keyword evidence="1" id="KW-0689">Ribosomal protein</keyword>
<name>A0ACB8U2S8_9APHY</name>
<dbReference type="EMBL" id="MU274913">
    <property type="protein sequence ID" value="KAI0088496.1"/>
    <property type="molecule type" value="Genomic_DNA"/>
</dbReference>
<proteinExistence type="predicted"/>
<keyword evidence="1" id="KW-0687">Ribonucleoprotein</keyword>
<dbReference type="Proteomes" id="UP001055072">
    <property type="component" value="Unassembled WGS sequence"/>
</dbReference>
<keyword evidence="2" id="KW-1185">Reference proteome</keyword>
<evidence type="ECO:0000313" key="2">
    <source>
        <dbReference type="Proteomes" id="UP001055072"/>
    </source>
</evidence>
<organism evidence="1 2">
    <name type="scientific">Irpex rosettiformis</name>
    <dbReference type="NCBI Taxonomy" id="378272"/>
    <lineage>
        <taxon>Eukaryota</taxon>
        <taxon>Fungi</taxon>
        <taxon>Dikarya</taxon>
        <taxon>Basidiomycota</taxon>
        <taxon>Agaricomycotina</taxon>
        <taxon>Agaricomycetes</taxon>
        <taxon>Polyporales</taxon>
        <taxon>Irpicaceae</taxon>
        <taxon>Irpex</taxon>
    </lineage>
</organism>
<gene>
    <name evidence="1" type="ORF">BDY19DRAFT_1089896</name>
</gene>
<accession>A0ACB8U2S8</accession>
<protein>
    <submittedName>
        <fullName evidence="1">Ribosomal protein L1p/L10e family-domain-containing protein</fullName>
    </submittedName>
</protein>
<evidence type="ECO:0000313" key="1">
    <source>
        <dbReference type="EMBL" id="KAI0088496.1"/>
    </source>
</evidence>
<sequence length="532" mass="58219">MTQAELIDEHVSSSQCQLAVEALLKHEQRRQEKLQESQLLPGKEQNVWLVLTTKQMHPEKKLKPHKIPIMHPLVDPRTSGVCLITKDPQREYKDLLEEHKIKFVSRVVGIEKLKGKWKPFEARRLLLKENDLFLADERVVPLLPKLLGKKFFDAKKQPIPVNLTRKDLKGELERAISSTYFHQNQGTCSSIKVGTLSQTPAQVLANLQSALPAIVKAIKGGWDNIQSFHIKTNTSSSLPIWSCDLGSENGGRWAGLADIAVAEQEDDEGSDKEKSEEETVRMTTRSKKSEKGKKRAAEEVSEEKPNEKSKKRAVEDDSEEKPKKKKKTKAAVVSETTPASTRIPPPPPPPPSTPADGLGQTPTNPKKKRKNKKSEVEPTVVIGAIEKLAVTEEAPRAVVPSSSDPVGDVAKDVDGTKPARKARHKKNKASVGGDASAVPAPKDTELTVAEKTLATVPAEEVCAPEDGEKKKKRKKKAQESSDVDVAASAPATVTVDEVKQKRGASGVEKKKEKAVKAGKRSAKDGVLGKKGV</sequence>
<comment type="caution">
    <text evidence="1">The sequence shown here is derived from an EMBL/GenBank/DDBJ whole genome shotgun (WGS) entry which is preliminary data.</text>
</comment>